<reference evidence="2" key="1">
    <citation type="journal article" date="2023" name="IMA Fungus">
        <title>Comparative genomic study of the Penicillium genus elucidates a diverse pangenome and 15 lateral gene transfer events.</title>
        <authorList>
            <person name="Petersen C."/>
            <person name="Sorensen T."/>
            <person name="Nielsen M.R."/>
            <person name="Sondergaard T.E."/>
            <person name="Sorensen J.L."/>
            <person name="Fitzpatrick D.A."/>
            <person name="Frisvad J.C."/>
            <person name="Nielsen K.L."/>
        </authorList>
    </citation>
    <scope>NUCLEOTIDE SEQUENCE</scope>
    <source>
        <strain evidence="2">IBT 15450</strain>
    </source>
</reference>
<organism evidence="2 3">
    <name type="scientific">Penicillium canescens</name>
    <dbReference type="NCBI Taxonomy" id="5083"/>
    <lineage>
        <taxon>Eukaryota</taxon>
        <taxon>Fungi</taxon>
        <taxon>Dikarya</taxon>
        <taxon>Ascomycota</taxon>
        <taxon>Pezizomycotina</taxon>
        <taxon>Eurotiomycetes</taxon>
        <taxon>Eurotiomycetidae</taxon>
        <taxon>Eurotiales</taxon>
        <taxon>Aspergillaceae</taxon>
        <taxon>Penicillium</taxon>
    </lineage>
</organism>
<keyword evidence="1" id="KW-0175">Coiled coil</keyword>
<name>A0AAD6NC34_PENCN</name>
<feature type="coiled-coil region" evidence="1">
    <location>
        <begin position="10"/>
        <end position="44"/>
    </location>
</feature>
<dbReference type="Proteomes" id="UP001219568">
    <property type="component" value="Unassembled WGS sequence"/>
</dbReference>
<evidence type="ECO:0000256" key="1">
    <source>
        <dbReference type="SAM" id="Coils"/>
    </source>
</evidence>
<gene>
    <name evidence="2" type="ORF">N7460_001725</name>
</gene>
<dbReference type="AlphaFoldDB" id="A0AAD6NC34"/>
<comment type="caution">
    <text evidence="2">The sequence shown here is derived from an EMBL/GenBank/DDBJ whole genome shotgun (WGS) entry which is preliminary data.</text>
</comment>
<proteinExistence type="predicted"/>
<reference evidence="2" key="2">
    <citation type="submission" date="2023-01" db="EMBL/GenBank/DDBJ databases">
        <authorList>
            <person name="Petersen C."/>
        </authorList>
    </citation>
    <scope>NUCLEOTIDE SEQUENCE</scope>
    <source>
        <strain evidence="2">IBT 15450</strain>
    </source>
</reference>
<protein>
    <submittedName>
        <fullName evidence="2">Uncharacterized protein</fullName>
    </submittedName>
</protein>
<dbReference type="EMBL" id="JAQJZL010000002">
    <property type="protein sequence ID" value="KAJ6051191.1"/>
    <property type="molecule type" value="Genomic_DNA"/>
</dbReference>
<keyword evidence="3" id="KW-1185">Reference proteome</keyword>
<sequence>MQKRRHEQARLKHELERRRQEDLLDELQRKKEALVEARRKEEASQMKLKKMGVCVQGYRWIRQSSGYRCAGGSHWVSDAQLGNS</sequence>
<evidence type="ECO:0000313" key="3">
    <source>
        <dbReference type="Proteomes" id="UP001219568"/>
    </source>
</evidence>
<evidence type="ECO:0000313" key="2">
    <source>
        <dbReference type="EMBL" id="KAJ6051191.1"/>
    </source>
</evidence>
<accession>A0AAD6NC34</accession>